<evidence type="ECO:0000313" key="5">
    <source>
        <dbReference type="Proteomes" id="UP000663860"/>
    </source>
</evidence>
<keyword evidence="2" id="KW-0812">Transmembrane</keyword>
<keyword evidence="1" id="KW-0732">Signal</keyword>
<name>A0A814YXA8_9BILA</name>
<dbReference type="AlphaFoldDB" id="A0A814YXA8"/>
<dbReference type="Pfam" id="PF00024">
    <property type="entry name" value="PAN_1"/>
    <property type="match status" value="1"/>
</dbReference>
<sequence length="751" mass="80557">MVVLVYYFSVGAVLLFRPRSGGSCRAVAPDLYKTLLIWEIISVFLPLIIWPLAFLVCCLGVAFGGCLALCFPASIIVPLLEMIQERLPNVPSADNPDPPASPGSIETLPMVIFGEVSDEFNQTQCAICQTDYEANEEIKRLPFGAVLLFRPRSGGSCRAVAPDLYKTLLIWELIRVFLPLVIWPLAFLVCCLGVAFGGCLALCLPASIIVPLLEMIEERLPNVPGANNPDPPASPGSIETLPMVVFGEESDEFNQTQCVSSLLRCSILCNQNRQCRTFDYDRSSLVCRLFESEYSTGIVLTNSSSLTSRIGAILYNTTATSQFYSAYNQTCDQCSTGGNRYLQCINNTCQCPIYTYWTGQKCSNQLYNGENCTSMLSCRQDLNLTCNTRTNICTTVCNTFGLQQPPVIYYINAGPQSIISADFNKDGHWDLAITDYSTNSISILLGIGNGLFQQPALVYGSGGTNPYGLVSEDFNKDGNLDLAMCNEGSGNIAILLGNSSGSFQAATNFTSGGTLPSSIVAADFNNDNKTDLAVTNTGANNIIIFLGYGNGGFQTPGTSYAASSSPLLLVSGDFNSDGRIDLAVVCRNSNQLLIFLGFGNGSFHNNATYTTGTAPYSVRTSDFNGDSKLDLAVANYGSNSVSIFIGTGTGGFIAASPATYATTSSSPIDIAIQDLNGDSKMDLAVCNEVGNTVIVFLGNGNGTFRQGQNYSSMGQQLRSIIAQDFNKDGKYDLAVTNQNTNAVAILLTQCV</sequence>
<organism evidence="4 5">
    <name type="scientific">Adineta steineri</name>
    <dbReference type="NCBI Taxonomy" id="433720"/>
    <lineage>
        <taxon>Eukaryota</taxon>
        <taxon>Metazoa</taxon>
        <taxon>Spiralia</taxon>
        <taxon>Gnathifera</taxon>
        <taxon>Rotifera</taxon>
        <taxon>Eurotatoria</taxon>
        <taxon>Bdelloidea</taxon>
        <taxon>Adinetida</taxon>
        <taxon>Adinetidae</taxon>
        <taxon>Adineta</taxon>
    </lineage>
</organism>
<dbReference type="Gene3D" id="2.30.30.100">
    <property type="match status" value="5"/>
</dbReference>
<dbReference type="PANTHER" id="PTHR46580">
    <property type="entry name" value="SENSOR KINASE-RELATED"/>
    <property type="match status" value="1"/>
</dbReference>
<dbReference type="Proteomes" id="UP000663860">
    <property type="component" value="Unassembled WGS sequence"/>
</dbReference>
<feature type="domain" description="Apple" evidence="3">
    <location>
        <begin position="233"/>
        <end position="319"/>
    </location>
</feature>
<keyword evidence="2" id="KW-1133">Transmembrane helix</keyword>
<evidence type="ECO:0000256" key="1">
    <source>
        <dbReference type="ARBA" id="ARBA00022729"/>
    </source>
</evidence>
<proteinExistence type="predicted"/>
<dbReference type="EMBL" id="CAJNOE010000476">
    <property type="protein sequence ID" value="CAF1234890.1"/>
    <property type="molecule type" value="Genomic_DNA"/>
</dbReference>
<keyword evidence="2" id="KW-0472">Membrane</keyword>
<dbReference type="InterPro" id="IPR013517">
    <property type="entry name" value="FG-GAP"/>
</dbReference>
<dbReference type="InterPro" id="IPR028994">
    <property type="entry name" value="Integrin_alpha_N"/>
</dbReference>
<gene>
    <name evidence="4" type="ORF">IZO911_LOCUS30463</name>
</gene>
<evidence type="ECO:0000313" key="4">
    <source>
        <dbReference type="EMBL" id="CAF1234890.1"/>
    </source>
</evidence>
<dbReference type="InterPro" id="IPR003609">
    <property type="entry name" value="Pan_app"/>
</dbReference>
<protein>
    <recommendedName>
        <fullName evidence="3">Apple domain-containing protein</fullName>
    </recommendedName>
</protein>
<evidence type="ECO:0000259" key="3">
    <source>
        <dbReference type="PROSITE" id="PS50948"/>
    </source>
</evidence>
<feature type="transmembrane region" description="Helical" evidence="2">
    <location>
        <begin position="48"/>
        <end position="77"/>
    </location>
</feature>
<accession>A0A814YXA8</accession>
<comment type="caution">
    <text evidence="4">The sequence shown here is derived from an EMBL/GenBank/DDBJ whole genome shotgun (WGS) entry which is preliminary data.</text>
</comment>
<dbReference type="PANTHER" id="PTHR46580:SF4">
    <property type="entry name" value="ATP_GTP-BINDING PROTEIN"/>
    <property type="match status" value="1"/>
</dbReference>
<dbReference type="PROSITE" id="PS50948">
    <property type="entry name" value="PAN"/>
    <property type="match status" value="1"/>
</dbReference>
<evidence type="ECO:0000256" key="2">
    <source>
        <dbReference type="SAM" id="Phobius"/>
    </source>
</evidence>
<dbReference type="SUPFAM" id="SSF69318">
    <property type="entry name" value="Integrin alpha N-terminal domain"/>
    <property type="match status" value="2"/>
</dbReference>
<dbReference type="Pfam" id="PF13517">
    <property type="entry name" value="FG-GAP_3"/>
    <property type="match status" value="2"/>
</dbReference>
<feature type="transmembrane region" description="Helical" evidence="2">
    <location>
        <begin position="180"/>
        <end position="213"/>
    </location>
</feature>
<reference evidence="4" key="1">
    <citation type="submission" date="2021-02" db="EMBL/GenBank/DDBJ databases">
        <authorList>
            <person name="Nowell W R."/>
        </authorList>
    </citation>
    <scope>NUCLEOTIDE SEQUENCE</scope>
</reference>